<protein>
    <recommendedName>
        <fullName evidence="3">ATP-binding protein</fullName>
    </recommendedName>
</protein>
<dbReference type="EMBL" id="CP117267">
    <property type="protein sequence ID" value="WFS21444.1"/>
    <property type="molecule type" value="Genomic_DNA"/>
</dbReference>
<dbReference type="SUPFAM" id="SSF52540">
    <property type="entry name" value="P-loop containing nucleoside triphosphate hydrolases"/>
    <property type="match status" value="1"/>
</dbReference>
<sequence>MQAEFPKGALITGPSGFGKTQLCEHLFHVAVGSYSKSASNKIPVEVPLVELVAEGISIFKYAHERINAHCPHITDSKWRDVCRQDGAIIFCDGLERVQSSRRAHIAAEISAIRRDFPKVVLFVFSRPSATADVYLPAVRLKELDYEQRQEFQKGIISGIAHNISWDLPKALNARLGHPLFLRLICEHYSKFGSRPETLTKLFDDWLTKFLGWSDGSPAIRVRREAALLLLAQQSLVEPLSNIAAFGMLIKAGFDEEIFNALVQSDALNISQSNVELVHEALADFLRAKHLASLSLEEFRTSTERTTFRNDSLLATLLMGQIPNPHYQRALWERLSQSGICEYLGAFKFRADASSMLFQLPEMEAQQNVLQDILDGFEGTSLAYFPELWDEICLEEVGVNNCGLGIEGMLDTRLSSVSYSFQMRSVNDARVSLGQTDTRFRQRYVNILLSRLKPDDGRAIGVGVLRETLKNIIKGRKLKGGVNLSRERLVSRMRILVEQENFPRDCIDLVSIKMALDPARESFVSVSDFGSDNRDFAISALLDDLQICLDAGDVQIDVWWTKYSGQCGGIDIGKAPEALIETYERAEKIFVEIVQFSFLSIRDEMQGYLIRPIQWCLRLNGSEDGDWQLKQWWIPVESYTDPKVVVQPVSGPDIGSSRRVEFNGHYQNVLSRLDKLGRPSDVTVETRSGQLPAFDGYAPTGGFTGETPALTLAHDWIAAELKMLFSDFSAT</sequence>
<organism evidence="1 2">
    <name type="scientific">Rhizobium rhododendri</name>
    <dbReference type="NCBI Taxonomy" id="2506430"/>
    <lineage>
        <taxon>Bacteria</taxon>
        <taxon>Pseudomonadati</taxon>
        <taxon>Pseudomonadota</taxon>
        <taxon>Alphaproteobacteria</taxon>
        <taxon>Hyphomicrobiales</taxon>
        <taxon>Rhizobiaceae</taxon>
        <taxon>Rhizobium/Agrobacterium group</taxon>
        <taxon>Rhizobium</taxon>
    </lineage>
</organism>
<proteinExistence type="predicted"/>
<reference evidence="1" key="1">
    <citation type="journal article" date="2019" name="Phytopathology">
        <title>A Novel Group of Rhizobium tumorigenes-Like Agrobacteria Associated with Crown Gall Disease of Rhododendron and Blueberry.</title>
        <authorList>
            <person name="Kuzmanovic N."/>
            <person name="Behrens P."/>
            <person name="Idczak E."/>
            <person name="Wagner S."/>
            <person name="Gotz M."/>
            <person name="Sproer C."/>
            <person name="Bunk B."/>
            <person name="Overmann J."/>
            <person name="Smalla K."/>
        </authorList>
    </citation>
    <scope>NUCLEOTIDE SEQUENCE</scope>
    <source>
        <strain evidence="1">Rho-6.2</strain>
    </source>
</reference>
<keyword evidence="2" id="KW-1185">Reference proteome</keyword>
<dbReference type="RefSeq" id="WP_142831456.1">
    <property type="nucleotide sequence ID" value="NZ_CP117267.1"/>
</dbReference>
<evidence type="ECO:0008006" key="3">
    <source>
        <dbReference type="Google" id="ProtNLM"/>
    </source>
</evidence>
<evidence type="ECO:0000313" key="2">
    <source>
        <dbReference type="Proteomes" id="UP000318939"/>
    </source>
</evidence>
<name>A0ABY8ICG5_9HYPH</name>
<gene>
    <name evidence="1" type="ORF">PR018_09590</name>
</gene>
<accession>A0ABY8ICG5</accession>
<dbReference type="Proteomes" id="UP000318939">
    <property type="component" value="Chromosome"/>
</dbReference>
<dbReference type="InterPro" id="IPR027417">
    <property type="entry name" value="P-loop_NTPase"/>
</dbReference>
<evidence type="ECO:0000313" key="1">
    <source>
        <dbReference type="EMBL" id="WFS21444.1"/>
    </source>
</evidence>
<dbReference type="Gene3D" id="3.40.50.300">
    <property type="entry name" value="P-loop containing nucleotide triphosphate hydrolases"/>
    <property type="match status" value="1"/>
</dbReference>
<reference evidence="1" key="2">
    <citation type="journal article" date="2023" name="MicrobiologyOpen">
        <title>Genomics of the tumorigenes clade of the family Rhizobiaceae and description of Rhizobium rhododendri sp. nov.</title>
        <authorList>
            <person name="Kuzmanovic N."/>
            <person name="diCenzo G.C."/>
            <person name="Bunk B."/>
            <person name="Sproeer C."/>
            <person name="Fruehling A."/>
            <person name="Neumann-Schaal M."/>
            <person name="Overmann J."/>
            <person name="Smalla K."/>
        </authorList>
    </citation>
    <scope>NUCLEOTIDE SEQUENCE</scope>
    <source>
        <strain evidence="1">Rho-6.2</strain>
    </source>
</reference>